<dbReference type="Gene3D" id="2.40.30.170">
    <property type="match status" value="1"/>
</dbReference>
<feature type="domain" description="Multidrug export protein EmrA/FarA alpha-helical hairpin" evidence="3">
    <location>
        <begin position="96"/>
        <end position="216"/>
    </location>
</feature>
<dbReference type="PANTHER" id="PTHR30386">
    <property type="entry name" value="MEMBRANE FUSION SUBUNIT OF EMRAB-TOLC MULTIDRUG EFFLUX PUMP"/>
    <property type="match status" value="1"/>
</dbReference>
<organism evidence="5 6">
    <name type="scientific">Psychromonas arctica</name>
    <dbReference type="NCBI Taxonomy" id="168275"/>
    <lineage>
        <taxon>Bacteria</taxon>
        <taxon>Pseudomonadati</taxon>
        <taxon>Pseudomonadota</taxon>
        <taxon>Gammaproteobacteria</taxon>
        <taxon>Alteromonadales</taxon>
        <taxon>Psychromonadaceae</taxon>
        <taxon>Psychromonas</taxon>
    </lineage>
</organism>
<comment type="caution">
    <text evidence="5">The sequence shown here is derived from an EMBL/GenBank/DDBJ whole genome shotgun (WGS) entry which is preliminary data.</text>
</comment>
<dbReference type="InterPro" id="IPR058633">
    <property type="entry name" value="EmrA/FarA_HH"/>
</dbReference>
<dbReference type="InterPro" id="IPR050739">
    <property type="entry name" value="MFP"/>
</dbReference>
<sequence length="397" mass="43727">MENTATSTTNTTPSDAKSKRKTSFVILFITLLVIGVAWFAYYEVYAKYSEETDDAYVNGDLVVISPQISGTVTTVLADQGDYVEKGQVIVTLDSSDTKIALQEAEAKLGIAVREVRSLYAAADNEKAKMQSSKVAYRQAVNDYKRRQNIAKAGAISKEDLTHYQDLVDTTNSAYLASQEAFKMTLALVDNTVIENHPAIKWAVAGVRKSYLDNMRTNIVAPVSGYVAKRAVQLGTQVQPSSQLMVIVPLHDVWVDANFKESQMKDMRIGQKVTLVSDLYGEDVKYKGEVESLGIGTGSAFSLLPAQNASGNWIKIVQRLPVKIHLEEDNQAEFPLRIGLSMVATVDIEDTTGNVLSQHVQQEARLDTNVYQKSLEEADKLVAKILHNNVGVTLPEEK</sequence>
<dbReference type="RefSeq" id="WP_341628756.1">
    <property type="nucleotide sequence ID" value="NZ_JBAKBA010000038.1"/>
</dbReference>
<feature type="transmembrane region" description="Helical" evidence="2">
    <location>
        <begin position="24"/>
        <end position="42"/>
    </location>
</feature>
<gene>
    <name evidence="5" type="ORF">V6255_14220</name>
</gene>
<name>A0ABU9HEF7_9GAMM</name>
<proteinExistence type="predicted"/>
<dbReference type="Proteomes" id="UP001366060">
    <property type="component" value="Unassembled WGS sequence"/>
</dbReference>
<comment type="subcellular location">
    <subcellularLocation>
        <location evidence="1">Cell envelope</location>
    </subcellularLocation>
</comment>
<protein>
    <submittedName>
        <fullName evidence="5">Efflux RND transporter periplasmic adaptor subunit</fullName>
    </submittedName>
</protein>
<dbReference type="Gene3D" id="1.10.287.470">
    <property type="entry name" value="Helix hairpin bin"/>
    <property type="match status" value="1"/>
</dbReference>
<keyword evidence="2" id="KW-0812">Transmembrane</keyword>
<dbReference type="EMBL" id="JBAKBA010000038">
    <property type="protein sequence ID" value="MEL0660290.1"/>
    <property type="molecule type" value="Genomic_DNA"/>
</dbReference>
<keyword evidence="2" id="KW-0472">Membrane</keyword>
<evidence type="ECO:0000259" key="3">
    <source>
        <dbReference type="Pfam" id="PF25885"/>
    </source>
</evidence>
<accession>A0ABU9HEF7</accession>
<dbReference type="Gene3D" id="2.40.50.100">
    <property type="match status" value="1"/>
</dbReference>
<dbReference type="InterPro" id="IPR058634">
    <property type="entry name" value="AaeA-lik-b-barrel"/>
</dbReference>
<dbReference type="Pfam" id="PF25885">
    <property type="entry name" value="HH_EMRA"/>
    <property type="match status" value="1"/>
</dbReference>
<dbReference type="SUPFAM" id="SSF111369">
    <property type="entry name" value="HlyD-like secretion proteins"/>
    <property type="match status" value="1"/>
</dbReference>
<dbReference type="Pfam" id="PF25963">
    <property type="entry name" value="Beta-barrel_AAEA"/>
    <property type="match status" value="1"/>
</dbReference>
<evidence type="ECO:0000256" key="1">
    <source>
        <dbReference type="ARBA" id="ARBA00004196"/>
    </source>
</evidence>
<evidence type="ECO:0000256" key="2">
    <source>
        <dbReference type="SAM" id="Phobius"/>
    </source>
</evidence>
<evidence type="ECO:0000259" key="4">
    <source>
        <dbReference type="Pfam" id="PF25963"/>
    </source>
</evidence>
<dbReference type="PANTHER" id="PTHR30386:SF19">
    <property type="entry name" value="MULTIDRUG EXPORT PROTEIN EMRA-RELATED"/>
    <property type="match status" value="1"/>
</dbReference>
<keyword evidence="6" id="KW-1185">Reference proteome</keyword>
<evidence type="ECO:0000313" key="5">
    <source>
        <dbReference type="EMBL" id="MEL0660290.1"/>
    </source>
</evidence>
<evidence type="ECO:0000313" key="6">
    <source>
        <dbReference type="Proteomes" id="UP001366060"/>
    </source>
</evidence>
<feature type="domain" description="p-hydroxybenzoic acid efflux pump subunit AaeA-like beta-barrel" evidence="4">
    <location>
        <begin position="253"/>
        <end position="334"/>
    </location>
</feature>
<keyword evidence="2" id="KW-1133">Transmembrane helix</keyword>
<reference evidence="5 6" key="1">
    <citation type="submission" date="2024-02" db="EMBL/GenBank/DDBJ databases">
        <title>Bacteria isolated from the canopy kelp, Nereocystis luetkeana.</title>
        <authorList>
            <person name="Pfister C.A."/>
            <person name="Younker I.T."/>
            <person name="Light S.H."/>
        </authorList>
    </citation>
    <scope>NUCLEOTIDE SEQUENCE [LARGE SCALE GENOMIC DNA]</scope>
    <source>
        <strain evidence="5 6">TI.2.07</strain>
    </source>
</reference>